<evidence type="ECO:0000256" key="1">
    <source>
        <dbReference type="SAM" id="MobiDB-lite"/>
    </source>
</evidence>
<feature type="compositionally biased region" description="Basic and acidic residues" evidence="1">
    <location>
        <begin position="344"/>
        <end position="357"/>
    </location>
</feature>
<protein>
    <submittedName>
        <fullName evidence="2">Uncharacterized protein</fullName>
    </submittedName>
</protein>
<organism evidence="2">
    <name type="scientific">bioreactor metagenome</name>
    <dbReference type="NCBI Taxonomy" id="1076179"/>
    <lineage>
        <taxon>unclassified sequences</taxon>
        <taxon>metagenomes</taxon>
        <taxon>ecological metagenomes</taxon>
    </lineage>
</organism>
<evidence type="ECO:0000313" key="2">
    <source>
        <dbReference type="EMBL" id="MPM34241.1"/>
    </source>
</evidence>
<feature type="compositionally biased region" description="Basic residues" evidence="1">
    <location>
        <begin position="266"/>
        <end position="283"/>
    </location>
</feature>
<feature type="region of interest" description="Disordered" evidence="1">
    <location>
        <begin position="494"/>
        <end position="538"/>
    </location>
</feature>
<proteinExistence type="predicted"/>
<dbReference type="EMBL" id="VSSQ01006914">
    <property type="protein sequence ID" value="MPM34241.1"/>
    <property type="molecule type" value="Genomic_DNA"/>
</dbReference>
<accession>A0A644Z2J9</accession>
<reference evidence="2" key="1">
    <citation type="submission" date="2019-08" db="EMBL/GenBank/DDBJ databases">
        <authorList>
            <person name="Kucharzyk K."/>
            <person name="Murdoch R.W."/>
            <person name="Higgins S."/>
            <person name="Loffler F."/>
        </authorList>
    </citation>
    <scope>NUCLEOTIDE SEQUENCE</scope>
</reference>
<feature type="region of interest" description="Disordered" evidence="1">
    <location>
        <begin position="344"/>
        <end position="364"/>
    </location>
</feature>
<feature type="region of interest" description="Disordered" evidence="1">
    <location>
        <begin position="78"/>
        <end position="107"/>
    </location>
</feature>
<feature type="compositionally biased region" description="Basic residues" evidence="1">
    <location>
        <begin position="496"/>
        <end position="507"/>
    </location>
</feature>
<gene>
    <name evidence="2" type="ORF">SDC9_80823</name>
</gene>
<comment type="caution">
    <text evidence="2">The sequence shown here is derived from an EMBL/GenBank/DDBJ whole genome shotgun (WGS) entry which is preliminary data.</text>
</comment>
<dbReference type="AlphaFoldDB" id="A0A644Z2J9"/>
<feature type="region of interest" description="Disordered" evidence="1">
    <location>
        <begin position="232"/>
        <end position="326"/>
    </location>
</feature>
<sequence length="538" mass="60028">MRGQHTDLVRHQQTWHIFVVTQKLHLIIKPKLRTELARAALRAGLATTRQLHQRPQAALAQQGDGLEQRSVILLPRESRRHDDAGNALSPRMVNGRSKRSSANPVGDGQRLARRCALAQQHLLDALGAAHDGVGALGQPQHLPGARPGVALARVVLHVHQMRHMRKQARIASPEVFAEAMRHQNVGLKALADVHQLQHGRQMRPACHQFNGKAFGAQRVDARQFGLRLAPEHQQRPEPAGRQMPAHQIHSHLGGARESAGHEVQHTRPRCGAIRRRTGRRGHRHGSECKRHAWPHSLAQRGRLSRGNGGARRALQPDQHGPQQDDAEQIEHDAAVMRKKHLREPEADVQHGHADAAHAHRQHHAPELRLGGRIQPLHALAGRPEHADRQNVKPQQKRHADQAGLHEDIQHLVVHELVFDDAGLEQAFGHALLLFLHVARHAPAKQRLFLAGLPGKAPVLQTLAHRRAGVARGLVDLDLRGHLVPAHGQHLAVDHRHQPRSNHQRHHHAPEQAHAVSVQQHQTERHGHQQRQPAAARCR</sequence>
<name>A0A644Z2J9_9ZZZZ</name>